<organism evidence="1 2">
    <name type="scientific">Mycolicibacterium confluentis</name>
    <dbReference type="NCBI Taxonomy" id="28047"/>
    <lineage>
        <taxon>Bacteria</taxon>
        <taxon>Bacillati</taxon>
        <taxon>Actinomycetota</taxon>
        <taxon>Actinomycetes</taxon>
        <taxon>Mycobacteriales</taxon>
        <taxon>Mycobacteriaceae</taxon>
        <taxon>Mycolicibacterium</taxon>
    </lineage>
</organism>
<protein>
    <submittedName>
        <fullName evidence="1">Uncharacterized protein</fullName>
    </submittedName>
</protein>
<sequence>MLLSRGGGRASFYPARGWSWNAGVPHVVPAERAEHAALAADRDGRNQVLYVVSTVMSGCLTLRVCGCERVSSTVCEHGSFNVCLPTRGRNIGLIGHFARPGRSGAGDGIEHDTFELRIRP</sequence>
<reference evidence="1" key="2">
    <citation type="submission" date="2020-02" db="EMBL/GenBank/DDBJ databases">
        <authorList>
            <person name="Matsumoto Y."/>
            <person name="Motooka D."/>
            <person name="Nakamura S."/>
        </authorList>
    </citation>
    <scope>NUCLEOTIDE SEQUENCE</scope>
    <source>
        <strain evidence="1">JCM 13671</strain>
    </source>
</reference>
<reference evidence="1" key="1">
    <citation type="journal article" date="2019" name="Emerg. Microbes Infect.">
        <title>Comprehensive subspecies identification of 175 nontuberculous mycobacteria species based on 7547 genomic profiles.</title>
        <authorList>
            <person name="Matsumoto Y."/>
            <person name="Kinjo T."/>
            <person name="Motooka D."/>
            <person name="Nabeya D."/>
            <person name="Jung N."/>
            <person name="Uechi K."/>
            <person name="Horii T."/>
            <person name="Iida T."/>
            <person name="Fujita J."/>
            <person name="Nakamura S."/>
        </authorList>
    </citation>
    <scope>NUCLEOTIDE SEQUENCE [LARGE SCALE GENOMIC DNA]</scope>
    <source>
        <strain evidence="1">JCM 13671</strain>
    </source>
</reference>
<dbReference type="AlphaFoldDB" id="A0A7I7Y5E7"/>
<evidence type="ECO:0000313" key="1">
    <source>
        <dbReference type="EMBL" id="BBZ36907.1"/>
    </source>
</evidence>
<name>A0A7I7Y5E7_9MYCO</name>
<proteinExistence type="predicted"/>
<dbReference type="Proteomes" id="UP000466931">
    <property type="component" value="Chromosome"/>
</dbReference>
<gene>
    <name evidence="1" type="ORF">MCNF_55120</name>
</gene>
<keyword evidence="2" id="KW-1185">Reference proteome</keyword>
<dbReference type="EMBL" id="AP022612">
    <property type="protein sequence ID" value="BBZ36907.1"/>
    <property type="molecule type" value="Genomic_DNA"/>
</dbReference>
<accession>A0A7I7Y5E7</accession>
<evidence type="ECO:0000313" key="2">
    <source>
        <dbReference type="Proteomes" id="UP000466931"/>
    </source>
</evidence>